<dbReference type="InterPro" id="IPR001387">
    <property type="entry name" value="Cro/C1-type_HTH"/>
</dbReference>
<dbReference type="Proteomes" id="UP000029518">
    <property type="component" value="Chromosome"/>
</dbReference>
<evidence type="ECO:0000313" key="3">
    <source>
        <dbReference type="Proteomes" id="UP000029518"/>
    </source>
</evidence>
<name>A0A089MTE8_PAEBO</name>
<dbReference type="GO" id="GO:0003677">
    <property type="term" value="F:DNA binding"/>
    <property type="evidence" value="ECO:0007669"/>
    <property type="project" value="InterPro"/>
</dbReference>
<organism evidence="2 3">
    <name type="scientific">Paenibacillus borealis</name>
    <dbReference type="NCBI Taxonomy" id="160799"/>
    <lineage>
        <taxon>Bacteria</taxon>
        <taxon>Bacillati</taxon>
        <taxon>Bacillota</taxon>
        <taxon>Bacilli</taxon>
        <taxon>Bacillales</taxon>
        <taxon>Paenibacillaceae</taxon>
        <taxon>Paenibacillus</taxon>
    </lineage>
</organism>
<proteinExistence type="predicted"/>
<protein>
    <recommendedName>
        <fullName evidence="1">HTH cro/C1-type domain-containing protein</fullName>
    </recommendedName>
</protein>
<gene>
    <name evidence="2" type="ORF">PBOR_24335</name>
</gene>
<sequence>MELVPVRCRIPELLVRRHKMESATSQIKINQQWLADKIGISKQQMSDYINLRSGYTSMSIQRAALIAYHLDCLQDDLFVWEWR</sequence>
<dbReference type="Gene3D" id="1.10.260.40">
    <property type="entry name" value="lambda repressor-like DNA-binding domains"/>
    <property type="match status" value="1"/>
</dbReference>
<evidence type="ECO:0000259" key="1">
    <source>
        <dbReference type="Pfam" id="PF13443"/>
    </source>
</evidence>
<dbReference type="HOGENOM" id="CLU_2539362_0_0_9"/>
<dbReference type="KEGG" id="pbd:PBOR_24335"/>
<accession>A0A089MTE8</accession>
<dbReference type="InterPro" id="IPR010982">
    <property type="entry name" value="Lambda_DNA-bd_dom_sf"/>
</dbReference>
<feature type="domain" description="HTH cro/C1-type" evidence="1">
    <location>
        <begin position="28"/>
        <end position="81"/>
    </location>
</feature>
<dbReference type="Pfam" id="PF13443">
    <property type="entry name" value="HTH_26"/>
    <property type="match status" value="1"/>
</dbReference>
<dbReference type="RefSeq" id="WP_042215869.1">
    <property type="nucleotide sequence ID" value="NZ_CP009285.1"/>
</dbReference>
<dbReference type="SUPFAM" id="SSF47413">
    <property type="entry name" value="lambda repressor-like DNA-binding domains"/>
    <property type="match status" value="1"/>
</dbReference>
<reference evidence="2" key="1">
    <citation type="submission" date="2014-08" db="EMBL/GenBank/DDBJ databases">
        <title>Comparative genomics of the Paenibacillus odorifer group.</title>
        <authorList>
            <person name="den Bakker H.C."/>
            <person name="Tsai Y.-C.Y.-C."/>
            <person name="Martin N."/>
            <person name="Korlach J."/>
            <person name="Wiedmann M."/>
        </authorList>
    </citation>
    <scope>NUCLEOTIDE SEQUENCE [LARGE SCALE GENOMIC DNA]</scope>
    <source>
        <strain evidence="2">DSM 13188</strain>
    </source>
</reference>
<keyword evidence="3" id="KW-1185">Reference proteome</keyword>
<dbReference type="AlphaFoldDB" id="A0A089MTE8"/>
<dbReference type="OrthoDB" id="2472497at2"/>
<dbReference type="EMBL" id="CP009285">
    <property type="protein sequence ID" value="AIQ59729.1"/>
    <property type="molecule type" value="Genomic_DNA"/>
</dbReference>
<evidence type="ECO:0000313" key="2">
    <source>
        <dbReference type="EMBL" id="AIQ59729.1"/>
    </source>
</evidence>